<comment type="caution">
    <text evidence="2">The sequence shown here is derived from an EMBL/GenBank/DDBJ whole genome shotgun (WGS) entry which is preliminary data.</text>
</comment>
<sequence>MAHNPETTVRKIFTLPKDLWEKVENYRFESRAKTEAEAMRVLIEYGLRFEDHAKLANKEVALFGAIISSADVPDEIKKQTGELMLDFVKALAKTVNDFADAGFYDEYRKALRKAEAAKQGEQISGASTGAKYPNPPTE</sequence>
<dbReference type="Proteomes" id="UP000280346">
    <property type="component" value="Unassembled WGS sequence"/>
</dbReference>
<keyword evidence="3" id="KW-1185">Reference proteome</keyword>
<evidence type="ECO:0000313" key="3">
    <source>
        <dbReference type="Proteomes" id="UP000280346"/>
    </source>
</evidence>
<reference evidence="2 3" key="1">
    <citation type="submission" date="2018-12" db="EMBL/GenBank/DDBJ databases">
        <authorList>
            <person name="Yang Y."/>
        </authorList>
    </citation>
    <scope>NUCLEOTIDE SEQUENCE [LARGE SCALE GENOMIC DNA]</scope>
    <source>
        <strain evidence="2 3">GSF71</strain>
    </source>
</reference>
<dbReference type="EMBL" id="RZIJ01000027">
    <property type="protein sequence ID" value="RUQ65160.1"/>
    <property type="molecule type" value="Genomic_DNA"/>
</dbReference>
<feature type="region of interest" description="Disordered" evidence="1">
    <location>
        <begin position="116"/>
        <end position="138"/>
    </location>
</feature>
<gene>
    <name evidence="2" type="ORF">EJ913_25790</name>
</gene>
<dbReference type="OrthoDB" id="7873548at2"/>
<dbReference type="RefSeq" id="WP_127003348.1">
    <property type="nucleotide sequence ID" value="NZ_JBNPXW010000005.1"/>
</dbReference>
<protein>
    <submittedName>
        <fullName evidence="2">Uncharacterized protein</fullName>
    </submittedName>
</protein>
<organism evidence="2 3">
    <name type="scientific">Azospirillum doebereinerae</name>
    <dbReference type="NCBI Taxonomy" id="92933"/>
    <lineage>
        <taxon>Bacteria</taxon>
        <taxon>Pseudomonadati</taxon>
        <taxon>Pseudomonadota</taxon>
        <taxon>Alphaproteobacteria</taxon>
        <taxon>Rhodospirillales</taxon>
        <taxon>Azospirillaceae</taxon>
        <taxon>Azospirillum</taxon>
    </lineage>
</organism>
<proteinExistence type="predicted"/>
<evidence type="ECO:0000313" key="2">
    <source>
        <dbReference type="EMBL" id="RUQ65160.1"/>
    </source>
</evidence>
<accession>A0A3S0V3H8</accession>
<name>A0A3S0V3H8_9PROT</name>
<dbReference type="AlphaFoldDB" id="A0A3S0V3H8"/>
<evidence type="ECO:0000256" key="1">
    <source>
        <dbReference type="SAM" id="MobiDB-lite"/>
    </source>
</evidence>